<dbReference type="EMBL" id="JTDK01000018">
    <property type="protein sequence ID" value="KHK95853.1"/>
    <property type="molecule type" value="Genomic_DNA"/>
</dbReference>
<comment type="caution">
    <text evidence="1">The sequence shown here is derived from an EMBL/GenBank/DDBJ whole genome shotgun (WGS) entry which is preliminary data.</text>
</comment>
<evidence type="ECO:0000313" key="2">
    <source>
        <dbReference type="Proteomes" id="UP000031030"/>
    </source>
</evidence>
<keyword evidence="2" id="KW-1185">Reference proteome</keyword>
<dbReference type="SUPFAM" id="SSF46955">
    <property type="entry name" value="Putative DNA-binding domain"/>
    <property type="match status" value="1"/>
</dbReference>
<evidence type="ECO:0000313" key="1">
    <source>
        <dbReference type="EMBL" id="KHK95853.1"/>
    </source>
</evidence>
<dbReference type="InterPro" id="IPR009061">
    <property type="entry name" value="DNA-bd_dom_put_sf"/>
</dbReference>
<dbReference type="AlphaFoldDB" id="A0A0B2A2R0"/>
<gene>
    <name evidence="1" type="ORF">LK09_17650</name>
</gene>
<evidence type="ECO:0008006" key="3">
    <source>
        <dbReference type="Google" id="ProtNLM"/>
    </source>
</evidence>
<organism evidence="1 2">
    <name type="scientific">Microbacterium mangrovi</name>
    <dbReference type="NCBI Taxonomy" id="1348253"/>
    <lineage>
        <taxon>Bacteria</taxon>
        <taxon>Bacillati</taxon>
        <taxon>Actinomycetota</taxon>
        <taxon>Actinomycetes</taxon>
        <taxon>Micrococcales</taxon>
        <taxon>Microbacteriaceae</taxon>
        <taxon>Microbacterium</taxon>
    </lineage>
</organism>
<accession>A0A0B2A2R0</accession>
<dbReference type="Proteomes" id="UP000031030">
    <property type="component" value="Unassembled WGS sequence"/>
</dbReference>
<sequence>MDHATAAAILGISPSRLRHHVRLGDVTPHFTGTKPLYAISELERFVEDLPTHPGHLPVV</sequence>
<name>A0A0B2A2R0_9MICO</name>
<proteinExistence type="predicted"/>
<reference evidence="1 2" key="1">
    <citation type="submission" date="2014-11" db="EMBL/GenBank/DDBJ databases">
        <title>Genome sequence of Microbacterium mangrovi MUSC 115(T).</title>
        <authorList>
            <person name="Lee L.-H."/>
        </authorList>
    </citation>
    <scope>NUCLEOTIDE SEQUENCE [LARGE SCALE GENOMIC DNA]</scope>
    <source>
        <strain evidence="1 2">MUSC 115</strain>
    </source>
</reference>
<protein>
    <recommendedName>
        <fullName evidence="3">Helix-turn-helix domain-containing protein</fullName>
    </recommendedName>
</protein>